<comment type="caution">
    <text evidence="2">The sequence shown here is derived from an EMBL/GenBank/DDBJ whole genome shotgun (WGS) entry which is preliminary data.</text>
</comment>
<accession>A0A1J4JFU2</accession>
<name>A0A1J4JFU2_9EUKA</name>
<proteinExistence type="predicted"/>
<evidence type="ECO:0000256" key="1">
    <source>
        <dbReference type="SAM" id="Coils"/>
    </source>
</evidence>
<reference evidence="2" key="1">
    <citation type="submission" date="2016-10" db="EMBL/GenBank/DDBJ databases">
        <authorList>
            <person name="Benchimol M."/>
            <person name="Almeida L.G."/>
            <person name="Vasconcelos A.T."/>
            <person name="Perreira-Neves A."/>
            <person name="Rosa I.A."/>
            <person name="Tasca T."/>
            <person name="Bogo M.R."/>
            <person name="de Souza W."/>
        </authorList>
    </citation>
    <scope>NUCLEOTIDE SEQUENCE [LARGE SCALE GENOMIC DNA]</scope>
    <source>
        <strain evidence="2">K</strain>
    </source>
</reference>
<protein>
    <submittedName>
        <fullName evidence="2">Uncharacterized protein</fullName>
    </submittedName>
</protein>
<sequence>MRIRDINNLRMQETEREVLGEKKVYNEIDLRDLEEALRDAEEQEVEFYEEMNSVPEELIQEAEIVDVVNDFLQMDEEEIEEFFRPPEILMGREIQFQQNYW</sequence>
<evidence type="ECO:0000313" key="2">
    <source>
        <dbReference type="EMBL" id="OHS96333.1"/>
    </source>
</evidence>
<dbReference type="VEuPathDB" id="TrichDB:TRFO_09972"/>
<dbReference type="GeneID" id="94829878"/>
<feature type="coiled-coil region" evidence="1">
    <location>
        <begin position="23"/>
        <end position="51"/>
    </location>
</feature>
<keyword evidence="3" id="KW-1185">Reference proteome</keyword>
<dbReference type="RefSeq" id="XP_068349470.1">
    <property type="nucleotide sequence ID" value="XM_068495174.1"/>
</dbReference>
<dbReference type="AlphaFoldDB" id="A0A1J4JFU2"/>
<keyword evidence="1" id="KW-0175">Coiled coil</keyword>
<dbReference type="Proteomes" id="UP000179807">
    <property type="component" value="Unassembled WGS sequence"/>
</dbReference>
<evidence type="ECO:0000313" key="3">
    <source>
        <dbReference type="Proteomes" id="UP000179807"/>
    </source>
</evidence>
<organism evidence="2 3">
    <name type="scientific">Tritrichomonas foetus</name>
    <dbReference type="NCBI Taxonomy" id="1144522"/>
    <lineage>
        <taxon>Eukaryota</taxon>
        <taxon>Metamonada</taxon>
        <taxon>Parabasalia</taxon>
        <taxon>Tritrichomonadida</taxon>
        <taxon>Tritrichomonadidae</taxon>
        <taxon>Tritrichomonas</taxon>
    </lineage>
</organism>
<gene>
    <name evidence="2" type="ORF">TRFO_09972</name>
</gene>
<dbReference type="EMBL" id="MLAK01001182">
    <property type="protein sequence ID" value="OHS96333.1"/>
    <property type="molecule type" value="Genomic_DNA"/>
</dbReference>